<keyword evidence="8" id="KW-1185">Reference proteome</keyword>
<feature type="coiled-coil region" evidence="2">
    <location>
        <begin position="473"/>
        <end position="507"/>
    </location>
</feature>
<dbReference type="GO" id="GO:0005856">
    <property type="term" value="C:cytoskeleton"/>
    <property type="evidence" value="ECO:0007669"/>
    <property type="project" value="UniProtKB-ARBA"/>
</dbReference>
<dbReference type="EMBL" id="CAJNNV010002896">
    <property type="protein sequence ID" value="CAE8588025.1"/>
    <property type="molecule type" value="Genomic_DNA"/>
</dbReference>
<feature type="coiled-coil region" evidence="2">
    <location>
        <begin position="117"/>
        <end position="218"/>
    </location>
</feature>
<evidence type="ECO:0000256" key="3">
    <source>
        <dbReference type="SAM" id="MobiDB-lite"/>
    </source>
</evidence>
<evidence type="ECO:0000313" key="6">
    <source>
        <dbReference type="EMBL" id="CAE8652685.1"/>
    </source>
</evidence>
<feature type="coiled-coil region" evidence="2">
    <location>
        <begin position="342"/>
        <end position="401"/>
    </location>
</feature>
<evidence type="ECO:0000313" key="7">
    <source>
        <dbReference type="Proteomes" id="UP000626109"/>
    </source>
</evidence>
<dbReference type="Proteomes" id="UP000626109">
    <property type="component" value="Unassembled WGS sequence"/>
</dbReference>
<dbReference type="Pfam" id="PF13863">
    <property type="entry name" value="DUF4200"/>
    <property type="match status" value="1"/>
</dbReference>
<dbReference type="PANTHER" id="PTHR21683">
    <property type="entry name" value="COILED-COIL DOMAIN-CONTAINING PROTEIN 42 LIKE-2-LIKE-RELATED"/>
    <property type="match status" value="1"/>
</dbReference>
<dbReference type="OrthoDB" id="10264063at2759"/>
<feature type="compositionally biased region" description="Basic and acidic residues" evidence="3">
    <location>
        <begin position="22"/>
        <end position="35"/>
    </location>
</feature>
<evidence type="ECO:0000313" key="8">
    <source>
        <dbReference type="Proteomes" id="UP000654075"/>
    </source>
</evidence>
<protein>
    <recommendedName>
        <fullName evidence="4">DUF4200 domain-containing protein</fullName>
    </recommendedName>
</protein>
<feature type="region of interest" description="Disordered" evidence="3">
    <location>
        <begin position="259"/>
        <end position="292"/>
    </location>
</feature>
<evidence type="ECO:0000256" key="2">
    <source>
        <dbReference type="SAM" id="Coils"/>
    </source>
</evidence>
<accession>A0A813IPI4</accession>
<proteinExistence type="predicted"/>
<dbReference type="InterPro" id="IPR025252">
    <property type="entry name" value="DUF4200"/>
</dbReference>
<feature type="compositionally biased region" description="Gly residues" evidence="3">
    <location>
        <begin position="76"/>
        <end position="89"/>
    </location>
</feature>
<gene>
    <name evidence="5" type="ORF">PGLA1383_LOCUS6844</name>
    <name evidence="6" type="ORF">PGLA2088_LOCUS9888</name>
</gene>
<feature type="compositionally biased region" description="Basic and acidic residues" evidence="3">
    <location>
        <begin position="222"/>
        <end position="232"/>
    </location>
</feature>
<dbReference type="Proteomes" id="UP000654075">
    <property type="component" value="Unassembled WGS sequence"/>
</dbReference>
<feature type="region of interest" description="Disordered" evidence="3">
    <location>
        <begin position="221"/>
        <end position="241"/>
    </location>
</feature>
<feature type="region of interest" description="Disordered" evidence="3">
    <location>
        <begin position="1"/>
        <end position="97"/>
    </location>
</feature>
<feature type="domain" description="DUF4200" evidence="4">
    <location>
        <begin position="103"/>
        <end position="220"/>
    </location>
</feature>
<organism evidence="6 7">
    <name type="scientific">Polarella glacialis</name>
    <name type="common">Dinoflagellate</name>
    <dbReference type="NCBI Taxonomy" id="89957"/>
    <lineage>
        <taxon>Eukaryota</taxon>
        <taxon>Sar</taxon>
        <taxon>Alveolata</taxon>
        <taxon>Dinophyceae</taxon>
        <taxon>Suessiales</taxon>
        <taxon>Suessiaceae</taxon>
        <taxon>Polarella</taxon>
    </lineage>
</organism>
<keyword evidence="1 2" id="KW-0175">Coiled coil</keyword>
<dbReference type="AlphaFoldDB" id="A0A813IPI4"/>
<sequence>MKGEVEDNPFKLPPDDQIFLIREQERQRRAEEREKVKHQHVHEKTTSSNRINRSRRVEDGADDAQLAAEAAKKGRGGASGGARPEGGSVGRDARREKENVAEFVAKKREMFLVQMSLDVKKAEIVKLDERAKEKEKALKKSQQMLDEDVTRFDAFLQNNDQRAHKAMKTAEEMTKKKQDRMQRIKQLKSQLSAIQSEIAKHREQKDECLKTKEFLEKLTPSEWKEEKADEKSHRKKQRKNAWVERRMAENNSLMLAEQEAEERALEVAPTTGRRRQRREAEEEAKEREKELETRKRRIRRKYPTQEAIEGDYPDVSSGEEMPLFFQEPKQLLDIFTSLEESNLFLIQNSQDTEQALEELQQKFADMKKTRSAMTNKMKQQISLYERQIADERAKCDELLNTISQKHGASEQEELLKELADRVAEVYAVCSNEAETDGDNTLQMLGGVEAKLEEFLTFLDQAEEDGLGDKVEVMERTKERDRRLQLRLQRKEQQDRKIEKRLKESLQRSQAPVHKKVGKQIMFRSAPLFQAHRVVQEDDGFEEAVREHDVFGIWLGKDGIPNAAAPSKQPGS</sequence>
<feature type="compositionally biased region" description="Basic and acidic residues" evidence="3">
    <location>
        <begin position="278"/>
        <end position="292"/>
    </location>
</feature>
<comment type="caution">
    <text evidence="6">The sequence shown here is derived from an EMBL/GenBank/DDBJ whole genome shotgun (WGS) entry which is preliminary data.</text>
</comment>
<dbReference type="OMA" id="AWKLSMT"/>
<evidence type="ECO:0000259" key="4">
    <source>
        <dbReference type="Pfam" id="PF13863"/>
    </source>
</evidence>
<dbReference type="PANTHER" id="PTHR21683:SF3">
    <property type="entry name" value="CILIA AND FLAGELLA ASSOCIATED PROTEIN 100"/>
    <property type="match status" value="1"/>
</dbReference>
<name>A0A813IPI4_POLGL</name>
<evidence type="ECO:0000313" key="5">
    <source>
        <dbReference type="EMBL" id="CAE8588025.1"/>
    </source>
</evidence>
<reference evidence="6" key="1">
    <citation type="submission" date="2021-02" db="EMBL/GenBank/DDBJ databases">
        <authorList>
            <person name="Dougan E. K."/>
            <person name="Rhodes N."/>
            <person name="Thang M."/>
            <person name="Chan C."/>
        </authorList>
    </citation>
    <scope>NUCLEOTIDE SEQUENCE</scope>
</reference>
<dbReference type="EMBL" id="CAJNNW010011030">
    <property type="protein sequence ID" value="CAE8652685.1"/>
    <property type="molecule type" value="Genomic_DNA"/>
</dbReference>
<dbReference type="InterPro" id="IPR051147">
    <property type="entry name" value="CFAP_domain-containing"/>
</dbReference>
<evidence type="ECO:0000256" key="1">
    <source>
        <dbReference type="ARBA" id="ARBA00023054"/>
    </source>
</evidence>